<evidence type="ECO:0000313" key="2">
    <source>
        <dbReference type="EMBL" id="SMB99520.1"/>
    </source>
</evidence>
<feature type="compositionally biased region" description="Basic and acidic residues" evidence="1">
    <location>
        <begin position="71"/>
        <end position="82"/>
    </location>
</feature>
<proteinExistence type="predicted"/>
<reference evidence="2 3" key="1">
    <citation type="submission" date="2017-04" db="EMBL/GenBank/DDBJ databases">
        <authorList>
            <person name="Afonso C.L."/>
            <person name="Miller P.J."/>
            <person name="Scott M.A."/>
            <person name="Spackman E."/>
            <person name="Goraichik I."/>
            <person name="Dimitrov K.M."/>
            <person name="Suarez D.L."/>
            <person name="Swayne D.E."/>
        </authorList>
    </citation>
    <scope>NUCLEOTIDE SEQUENCE [LARGE SCALE GENOMIC DNA]</scope>
    <source>
        <strain evidence="2 3">DSM 11622</strain>
    </source>
</reference>
<feature type="region of interest" description="Disordered" evidence="1">
    <location>
        <begin position="1"/>
        <end position="90"/>
    </location>
</feature>
<organism evidence="2 3">
    <name type="scientific">Hymenobacter roseosalivarius DSM 11622</name>
    <dbReference type="NCBI Taxonomy" id="645990"/>
    <lineage>
        <taxon>Bacteria</taxon>
        <taxon>Pseudomonadati</taxon>
        <taxon>Bacteroidota</taxon>
        <taxon>Cytophagia</taxon>
        <taxon>Cytophagales</taxon>
        <taxon>Hymenobacteraceae</taxon>
        <taxon>Hymenobacter</taxon>
    </lineage>
</organism>
<accession>A0A1W1W218</accession>
<protein>
    <submittedName>
        <fullName evidence="2">Uncharacterized protein</fullName>
    </submittedName>
</protein>
<keyword evidence="3" id="KW-1185">Reference proteome</keyword>
<feature type="compositionally biased region" description="Basic and acidic residues" evidence="1">
    <location>
        <begin position="7"/>
        <end position="16"/>
    </location>
</feature>
<dbReference type="EMBL" id="FWWW01000091">
    <property type="protein sequence ID" value="SMB99520.1"/>
    <property type="molecule type" value="Genomic_DNA"/>
</dbReference>
<dbReference type="Proteomes" id="UP000192266">
    <property type="component" value="Unassembled WGS sequence"/>
</dbReference>
<name>A0A1W1W218_9BACT</name>
<dbReference type="AlphaFoldDB" id="A0A1W1W218"/>
<gene>
    <name evidence="2" type="ORF">SAMN00120144_0238</name>
</gene>
<sequence length="90" mass="10427">MHASADNQRRKYREPANGRQRRWKPEGIGQQAGEQRPDGIARVAPEAEDAHATRPLRRRGVFGHGGQKCGIDQRRARAEQRRQQQKHRVR</sequence>
<evidence type="ECO:0000256" key="1">
    <source>
        <dbReference type="SAM" id="MobiDB-lite"/>
    </source>
</evidence>
<evidence type="ECO:0000313" key="3">
    <source>
        <dbReference type="Proteomes" id="UP000192266"/>
    </source>
</evidence>